<dbReference type="RefSeq" id="WP_114470373.1">
    <property type="nucleotide sequence ID" value="NZ_QPJK01000007.1"/>
</dbReference>
<feature type="domain" description="3-hydroxyisobutyrate dehydrogenase-like NAD-binding" evidence="5">
    <location>
        <begin position="170"/>
        <end position="289"/>
    </location>
</feature>
<gene>
    <name evidence="6" type="ORF">DES41_107392</name>
</gene>
<comment type="caution">
    <text evidence="6">The sequence shown here is derived from an EMBL/GenBank/DDBJ whole genome shotgun (WGS) entry which is preliminary data.</text>
</comment>
<evidence type="ECO:0000259" key="5">
    <source>
        <dbReference type="Pfam" id="PF14833"/>
    </source>
</evidence>
<dbReference type="Proteomes" id="UP000252884">
    <property type="component" value="Unassembled WGS sequence"/>
</dbReference>
<feature type="active site" evidence="3">
    <location>
        <position position="176"/>
    </location>
</feature>
<dbReference type="InterPro" id="IPR036291">
    <property type="entry name" value="NAD(P)-bd_dom_sf"/>
</dbReference>
<dbReference type="PANTHER" id="PTHR43060:SF15">
    <property type="entry name" value="3-HYDROXYISOBUTYRATE DEHYDROGENASE-LIKE 1, MITOCHONDRIAL-RELATED"/>
    <property type="match status" value="1"/>
</dbReference>
<dbReference type="GO" id="GO:0051287">
    <property type="term" value="F:NAD binding"/>
    <property type="evidence" value="ECO:0007669"/>
    <property type="project" value="InterPro"/>
</dbReference>
<protein>
    <submittedName>
        <fullName evidence="6">2-hydroxy-3-oxopropionate reductase</fullName>
    </submittedName>
</protein>
<dbReference type="AlphaFoldDB" id="A0A368XPC3"/>
<dbReference type="Gene3D" id="3.40.50.720">
    <property type="entry name" value="NAD(P)-binding Rossmann-like Domain"/>
    <property type="match status" value="1"/>
</dbReference>
<dbReference type="SUPFAM" id="SSF48179">
    <property type="entry name" value="6-phosphogluconate dehydrogenase C-terminal domain-like"/>
    <property type="match status" value="1"/>
</dbReference>
<dbReference type="InterPro" id="IPR008927">
    <property type="entry name" value="6-PGluconate_DH-like_C_sf"/>
</dbReference>
<dbReference type="PANTHER" id="PTHR43060">
    <property type="entry name" value="3-HYDROXYISOBUTYRATE DEHYDROGENASE-LIKE 1, MITOCHONDRIAL-RELATED"/>
    <property type="match status" value="1"/>
</dbReference>
<keyword evidence="7" id="KW-1185">Reference proteome</keyword>
<dbReference type="SUPFAM" id="SSF51735">
    <property type="entry name" value="NAD(P)-binding Rossmann-fold domains"/>
    <property type="match status" value="1"/>
</dbReference>
<evidence type="ECO:0000313" key="7">
    <source>
        <dbReference type="Proteomes" id="UP000252884"/>
    </source>
</evidence>
<feature type="domain" description="6-phosphogluconate dehydrogenase NADP-binding" evidence="4">
    <location>
        <begin position="8"/>
        <end position="167"/>
    </location>
</feature>
<accession>A0A368XPC3</accession>
<dbReference type="InterPro" id="IPR013328">
    <property type="entry name" value="6PGD_dom2"/>
</dbReference>
<dbReference type="OrthoDB" id="9812907at2"/>
<proteinExistence type="predicted"/>
<dbReference type="InterPro" id="IPR015815">
    <property type="entry name" value="HIBADH-related"/>
</dbReference>
<dbReference type="Gene3D" id="1.10.1040.10">
    <property type="entry name" value="N-(1-d-carboxylethyl)-l-norvaline Dehydrogenase, domain 2"/>
    <property type="match status" value="1"/>
</dbReference>
<dbReference type="InterPro" id="IPR006115">
    <property type="entry name" value="6PGDH_NADP-bd"/>
</dbReference>
<dbReference type="Pfam" id="PF03446">
    <property type="entry name" value="NAD_binding_2"/>
    <property type="match status" value="1"/>
</dbReference>
<evidence type="ECO:0000313" key="6">
    <source>
        <dbReference type="EMBL" id="RCW68868.1"/>
    </source>
</evidence>
<evidence type="ECO:0000259" key="4">
    <source>
        <dbReference type="Pfam" id="PF03446"/>
    </source>
</evidence>
<keyword evidence="2" id="KW-0520">NAD</keyword>
<sequence>MTASKSPVGLIGLGLVGQAIAQRLRAAGIATLGHDIRAEARAAFAAQGFAAADSACALGERCETVVLAVFDTGGVIDSVEGAAGLLSATAPRTQLLIDCSTGDPDKLQALAGRLAARGLGFVEAPLSGSSEQIAAGQATMLVGTDRATLARAAPLLDCIAAKRVHVGGAGMGARAKLATNLVLGLNRAVLAEGMVFAERLGIAPAAFLELVLATPARSGAAEAKGRMMVEERFAPQSRIRQHLKDVDLMLAAAADQGQALPLSQTHAALMRAAIAAGDGELDNAAIVRQLRRERIPPTSS</sequence>
<keyword evidence="1" id="KW-0560">Oxidoreductase</keyword>
<dbReference type="GO" id="GO:0016491">
    <property type="term" value="F:oxidoreductase activity"/>
    <property type="evidence" value="ECO:0007669"/>
    <property type="project" value="UniProtKB-KW"/>
</dbReference>
<dbReference type="GO" id="GO:0050661">
    <property type="term" value="F:NADP binding"/>
    <property type="evidence" value="ECO:0007669"/>
    <property type="project" value="InterPro"/>
</dbReference>
<dbReference type="InterPro" id="IPR029154">
    <property type="entry name" value="HIBADH-like_NADP-bd"/>
</dbReference>
<dbReference type="Pfam" id="PF14833">
    <property type="entry name" value="NAD_binding_11"/>
    <property type="match status" value="1"/>
</dbReference>
<evidence type="ECO:0000256" key="2">
    <source>
        <dbReference type="ARBA" id="ARBA00023027"/>
    </source>
</evidence>
<dbReference type="PIRSF" id="PIRSF000103">
    <property type="entry name" value="HIBADH"/>
    <property type="match status" value="1"/>
</dbReference>
<name>A0A368XPC3_9BURK</name>
<organism evidence="6 7">
    <name type="scientific">Pseudorhodoferax soli</name>
    <dbReference type="NCBI Taxonomy" id="545864"/>
    <lineage>
        <taxon>Bacteria</taxon>
        <taxon>Pseudomonadati</taxon>
        <taxon>Pseudomonadota</taxon>
        <taxon>Betaproteobacteria</taxon>
        <taxon>Burkholderiales</taxon>
        <taxon>Comamonadaceae</taxon>
    </lineage>
</organism>
<dbReference type="EMBL" id="QPJK01000007">
    <property type="protein sequence ID" value="RCW68868.1"/>
    <property type="molecule type" value="Genomic_DNA"/>
</dbReference>
<evidence type="ECO:0000256" key="1">
    <source>
        <dbReference type="ARBA" id="ARBA00023002"/>
    </source>
</evidence>
<reference evidence="6 7" key="1">
    <citation type="submission" date="2018-07" db="EMBL/GenBank/DDBJ databases">
        <title>Genomic Encyclopedia of Type Strains, Phase IV (KMG-IV): sequencing the most valuable type-strain genomes for metagenomic binning, comparative biology and taxonomic classification.</title>
        <authorList>
            <person name="Goeker M."/>
        </authorList>
    </citation>
    <scope>NUCLEOTIDE SEQUENCE [LARGE SCALE GENOMIC DNA]</scope>
    <source>
        <strain evidence="6 7">DSM 21634</strain>
    </source>
</reference>
<evidence type="ECO:0000256" key="3">
    <source>
        <dbReference type="PIRSR" id="PIRSR000103-1"/>
    </source>
</evidence>